<dbReference type="SUPFAM" id="SSF49562">
    <property type="entry name" value="C2 domain (Calcium/lipid-binding domain, CaLB)"/>
    <property type="match status" value="1"/>
</dbReference>
<dbReference type="PROSITE" id="PS50008">
    <property type="entry name" value="PIPLC_Y_DOMAIN"/>
    <property type="match status" value="1"/>
</dbReference>
<evidence type="ECO:0000256" key="14">
    <source>
        <dbReference type="SAM" id="Coils"/>
    </source>
</evidence>
<dbReference type="InterPro" id="IPR000008">
    <property type="entry name" value="C2_dom"/>
</dbReference>
<dbReference type="GO" id="GO:0007186">
    <property type="term" value="P:G protein-coupled receptor signaling pathway"/>
    <property type="evidence" value="ECO:0007669"/>
    <property type="project" value="TreeGrafter"/>
</dbReference>
<dbReference type="SUPFAM" id="SSF50729">
    <property type="entry name" value="PH domain-like"/>
    <property type="match status" value="1"/>
</dbReference>
<dbReference type="InterPro" id="IPR037862">
    <property type="entry name" value="PLC-beta_PH"/>
</dbReference>
<accession>A0A8K0ETL3</accession>
<dbReference type="GO" id="GO:0051209">
    <property type="term" value="P:release of sequestered calcium ion into cytosol"/>
    <property type="evidence" value="ECO:0007669"/>
    <property type="project" value="TreeGrafter"/>
</dbReference>
<keyword evidence="5 13" id="KW-0106">Calcium</keyword>
<feature type="compositionally biased region" description="Acidic residues" evidence="15">
    <location>
        <begin position="504"/>
        <end position="515"/>
    </location>
</feature>
<feature type="domain" description="PI-PLC Y-box" evidence="17">
    <location>
        <begin position="617"/>
        <end position="733"/>
    </location>
</feature>
<dbReference type="SMART" id="SM00149">
    <property type="entry name" value="PLCYc"/>
    <property type="match status" value="1"/>
</dbReference>
<evidence type="ECO:0000259" key="17">
    <source>
        <dbReference type="PROSITE" id="PS50008"/>
    </source>
</evidence>
<gene>
    <name evidence="18" type="primary">PLCB3</name>
    <name evidence="18" type="ORF">BLAG_LOCUS17433</name>
</gene>
<dbReference type="PROSITE" id="PS50004">
    <property type="entry name" value="C2"/>
    <property type="match status" value="1"/>
</dbReference>
<dbReference type="Pfam" id="PF09279">
    <property type="entry name" value="EF-hand_like"/>
    <property type="match status" value="1"/>
</dbReference>
<dbReference type="InterPro" id="IPR011992">
    <property type="entry name" value="EF-hand-dom_pair"/>
</dbReference>
<dbReference type="PRINTS" id="PR00390">
    <property type="entry name" value="PHPHLIPASEC"/>
</dbReference>
<dbReference type="CDD" id="cd08591">
    <property type="entry name" value="PI-PLCc_beta"/>
    <property type="match status" value="1"/>
</dbReference>
<evidence type="ECO:0000256" key="6">
    <source>
        <dbReference type="ARBA" id="ARBA00022963"/>
    </source>
</evidence>
<keyword evidence="13" id="KW-0479">Metal-binding</keyword>
<keyword evidence="14" id="KW-0175">Coiled coil</keyword>
<dbReference type="Gene3D" id="1.20.1230.10">
    <property type="entry name" value="Phospholipase C beta, distal C-terminal domain"/>
    <property type="match status" value="1"/>
</dbReference>
<keyword evidence="4 11" id="KW-0378">Hydrolase</keyword>
<dbReference type="FunFam" id="2.30.29.240:FF:000011">
    <property type="entry name" value="1-phosphatidylinositol 4,5-bisphosphate phosphodiesterase"/>
    <property type="match status" value="1"/>
</dbReference>
<dbReference type="Gene3D" id="2.30.29.240">
    <property type="match status" value="1"/>
</dbReference>
<feature type="binding site" evidence="13">
    <location>
        <position position="371"/>
    </location>
    <ligand>
        <name>Ca(2+)</name>
        <dbReference type="ChEBI" id="CHEBI:29108"/>
    </ligand>
</feature>
<name>A0A8K0ETL3_BRALA</name>
<dbReference type="SMART" id="SM00148">
    <property type="entry name" value="PLCXc"/>
    <property type="match status" value="1"/>
</dbReference>
<dbReference type="InterPro" id="IPR001711">
    <property type="entry name" value="PLipase_C_Pinositol-sp_Y"/>
</dbReference>
<dbReference type="FunFam" id="1.10.238.10:FF:000005">
    <property type="entry name" value="Phosphoinositide phospholipase C"/>
    <property type="match status" value="1"/>
</dbReference>
<dbReference type="GO" id="GO:0048015">
    <property type="term" value="P:phosphatidylinositol-mediated signaling"/>
    <property type="evidence" value="ECO:0007669"/>
    <property type="project" value="TreeGrafter"/>
</dbReference>
<dbReference type="Proteomes" id="UP000838412">
    <property type="component" value="Chromosome 4"/>
</dbReference>
<keyword evidence="6 11" id="KW-0442">Lipid degradation</keyword>
<dbReference type="FunFam" id="2.60.40.150:FF:000008">
    <property type="entry name" value="1-phosphatidylinositol 4,5-bisphosphate phosphodiesterase"/>
    <property type="match status" value="1"/>
</dbReference>
<dbReference type="InterPro" id="IPR001192">
    <property type="entry name" value="PI-PLC_fam"/>
</dbReference>
<dbReference type="InterPro" id="IPR035892">
    <property type="entry name" value="C2_domain_sf"/>
</dbReference>
<sequence>MAGAKPGVHALQLKPVEVPEDLKDGNKFIKWEDDSTVGVAVTLRVDEEGQVLYWTDQNGETECLDITVIRDTRTGKYARLPKYLANLPKDKLKEMVQFGPPDIPVENKTVTVVYGPDMVNINFINFVSNSEGVAKLWTDSLLKIATNVLALNASPMQNLKKVYAKLIVKDLTKEGKLPVKNVIKLFSTSKEERKRVEAALATCSLPTGKNDSIDVEKFFFEDFVTIVRKVCPRPELDKVFAEVGTKKPYLTMEQVVDFLNKGQRDPRLNEILYPYANNKKALDIISRYEPNKSYANKGHLSVDGLYRYLMSDENTMVDPVKFDLSDDMTQSLSHYFINSSHNTYLTGHQFTGKASVEIYRQALLVGCRCVELDCWDGNDNEPIITHGYTMCTDVLFKDVVEAIAESAFKTSDWPIILSFENHCSPKQQAKMAMHCRTTFGDMLLVEDIYGYPLAAGTPLPSPKDLLGKILIKNKKKIKKRAAPGEIKDKGDIVENGNKDMQENGLDEENGADESLAEEKGAEDNVEKGAGESTNMAPEEERRGSATIPAPASSSTRASPGIEKMNSVSADQPEADEYGDDSESEEEEEEDEEKKKRRQEQKRDKGTAGQETDAVAEMSALVNYIQPVHFHSFEISEKRNRSFEISSFVETAALASLKEFPVEFVNYNKRQLSRIYPRGTRMDSSNYIPQVFWNAGCQLVALNFQTLDLGMQLNMGFFEYNNRSGYILKPDFMRRTDRHFDPFAESTVDGIVAGTVTVKVISGQFLTDKKVGTYVEVDMYGLPADTVRKRFRTKVVPANGINPIYDEEPFVFKKVVLPHLAVLRVSVSEENGKFIGHRILPVDGLRPGYRHIVLRNEANQPLNLPTVFVHITVKDFIPDSFEDFANALANPIAYQAMIEKRAQQLEALMEDDDISTTEEDGRPKMTPGEKASGTPVQRSLSSGSTNMEQLSSTANARKGSSPNTANIHSAVSRVASCTSVEPSVGQVEKGRKSLTSGVLTPSLSIDQTINKSLTSPEGEKEPPAEIFKPLTILELKQLKTFKKLNDKQQKELAALNKKQEKIRGMLRKSQALKEDKLLTLQAKDRLALEKCHAKALKKANKAQAGAVEEEVKRKSSAEMEKFLKDYEQQLVDLKHAHYQAGLSTWKEHCLQEKELKLKHMGLMYVTLHQQMSNSQQTQMGKVKEIHDKEVKDLKQRLDQQRKEEERALAKRCKDRNELARLKRETQQKHIQVAVQHRQQLDEIHSNRTEELQKNHKEIEEAISKEEEKANAEIMVEYEKKSKDLPETWRSLQEEKDSAASSINGPSTPTGTGTSL</sequence>
<evidence type="ECO:0000313" key="18">
    <source>
        <dbReference type="EMBL" id="CAH1262319.1"/>
    </source>
</evidence>
<feature type="active site" evidence="12">
    <location>
        <position position="386"/>
    </location>
</feature>
<evidence type="ECO:0000256" key="3">
    <source>
        <dbReference type="ARBA" id="ARBA00022553"/>
    </source>
</evidence>
<dbReference type="EC" id="3.1.4.11" evidence="11"/>
<feature type="coiled-coil region" evidence="14">
    <location>
        <begin position="1182"/>
        <end position="1209"/>
    </location>
</feature>
<comment type="catalytic activity">
    <reaction evidence="10">
        <text>a 1,2-diacyl-sn-glycero-3-phospho-(1D-myo-inositol) + H2O = 1D-myo-inositol 1-phosphate + a 1,2-diacyl-sn-glycerol + H(+)</text>
        <dbReference type="Rhea" id="RHEA:43484"/>
        <dbReference type="ChEBI" id="CHEBI:15377"/>
        <dbReference type="ChEBI" id="CHEBI:15378"/>
        <dbReference type="ChEBI" id="CHEBI:17815"/>
        <dbReference type="ChEBI" id="CHEBI:57880"/>
        <dbReference type="ChEBI" id="CHEBI:58433"/>
    </reaction>
    <physiologicalReaction direction="left-to-right" evidence="10">
        <dbReference type="Rhea" id="RHEA:43485"/>
    </physiologicalReaction>
</comment>
<evidence type="ECO:0000256" key="10">
    <source>
        <dbReference type="ARBA" id="ARBA00023726"/>
    </source>
</evidence>
<evidence type="ECO:0000256" key="7">
    <source>
        <dbReference type="ARBA" id="ARBA00023098"/>
    </source>
</evidence>
<dbReference type="InterPro" id="IPR053945">
    <property type="entry name" value="PLCB1-4-like_EFh"/>
</dbReference>
<comment type="catalytic activity">
    <reaction evidence="9">
        <text>a 1,2-diacyl-sn-glycero-3-phospho-(1D-myo-inositol-4,5-bisphosphate) + H2O = 1D-myo-inositol 1,4,5-trisphosphate + a 1,2-diacyl-sn-glycerol + H(+)</text>
        <dbReference type="Rhea" id="RHEA:33179"/>
        <dbReference type="ChEBI" id="CHEBI:15377"/>
        <dbReference type="ChEBI" id="CHEBI:15378"/>
        <dbReference type="ChEBI" id="CHEBI:17815"/>
        <dbReference type="ChEBI" id="CHEBI:58456"/>
        <dbReference type="ChEBI" id="CHEBI:203600"/>
        <dbReference type="EC" id="3.1.4.11"/>
    </reaction>
    <physiologicalReaction direction="left-to-right" evidence="9">
        <dbReference type="Rhea" id="RHEA:33180"/>
    </physiologicalReaction>
</comment>
<feature type="compositionally biased region" description="Basic and acidic residues" evidence="15">
    <location>
        <begin position="516"/>
        <end position="529"/>
    </location>
</feature>
<feature type="binding site" evidence="13">
    <location>
        <position position="373"/>
    </location>
    <ligand>
        <name>Ca(2+)</name>
        <dbReference type="ChEBI" id="CHEBI:29108"/>
    </ligand>
</feature>
<feature type="region of interest" description="Disordered" evidence="15">
    <location>
        <begin position="488"/>
        <end position="612"/>
    </location>
</feature>
<dbReference type="GO" id="GO:0046488">
    <property type="term" value="P:phosphatidylinositol metabolic process"/>
    <property type="evidence" value="ECO:0007669"/>
    <property type="project" value="TreeGrafter"/>
</dbReference>
<dbReference type="SUPFAM" id="SSF51695">
    <property type="entry name" value="PLC-like phosphodiesterases"/>
    <property type="match status" value="1"/>
</dbReference>
<dbReference type="Pfam" id="PF22631">
    <property type="entry name" value="PLCB1-4-like_EFh"/>
    <property type="match status" value="1"/>
</dbReference>
<keyword evidence="3" id="KW-0597">Phosphoprotein</keyword>
<dbReference type="Gene3D" id="3.20.20.190">
    <property type="entry name" value="Phosphatidylinositol (PI) phosphodiesterase"/>
    <property type="match status" value="1"/>
</dbReference>
<feature type="binding site" evidence="13">
    <location>
        <position position="420"/>
    </location>
    <ligand>
        <name>Ca(2+)</name>
        <dbReference type="ChEBI" id="CHEBI:29108"/>
    </ligand>
</feature>
<evidence type="ECO:0000256" key="15">
    <source>
        <dbReference type="SAM" id="MobiDB-lite"/>
    </source>
</evidence>
<dbReference type="CDD" id="cd00275">
    <property type="entry name" value="C2_PLC_like"/>
    <property type="match status" value="1"/>
</dbReference>
<feature type="region of interest" description="Disordered" evidence="15">
    <location>
        <begin position="911"/>
        <end position="964"/>
    </location>
</feature>
<dbReference type="SUPFAM" id="SSF69989">
    <property type="entry name" value="C-terminal domain of PLC-beta"/>
    <property type="match status" value="1"/>
</dbReference>
<feature type="compositionally biased region" description="Basic and acidic residues" evidence="15">
    <location>
        <begin position="1276"/>
        <end position="1296"/>
    </location>
</feature>
<dbReference type="Pfam" id="PF08703">
    <property type="entry name" value="PLC-beta_C"/>
    <property type="match status" value="1"/>
</dbReference>
<dbReference type="PANTHER" id="PTHR10336:SF149">
    <property type="entry name" value="1-PHOSPHATIDYLINOSITOL 4,5-BISPHOSPHATE PHOSPHODIESTERASE CLASSES I AND II"/>
    <property type="match status" value="1"/>
</dbReference>
<feature type="region of interest" description="Disordered" evidence="15">
    <location>
        <begin position="1276"/>
        <end position="1314"/>
    </location>
</feature>
<evidence type="ECO:0000256" key="9">
    <source>
        <dbReference type="ARBA" id="ARBA00023674"/>
    </source>
</evidence>
<evidence type="ECO:0000256" key="2">
    <source>
        <dbReference type="ARBA" id="ARBA00022490"/>
    </source>
</evidence>
<protein>
    <recommendedName>
        <fullName evidence="11">1-phosphatidylinositol 4,5-bisphosphate phosphodiesterase</fullName>
        <ecNumber evidence="11">3.1.4.11</ecNumber>
    </recommendedName>
</protein>
<keyword evidence="19" id="KW-1185">Reference proteome</keyword>
<dbReference type="PANTHER" id="PTHR10336">
    <property type="entry name" value="PHOSPHOINOSITIDE-SPECIFIC PHOSPHOLIPASE C FAMILY PROTEIN"/>
    <property type="match status" value="1"/>
</dbReference>
<feature type="binding site" evidence="13">
    <location>
        <position position="342"/>
    </location>
    <ligand>
        <name>Ca(2+)</name>
        <dbReference type="ChEBI" id="CHEBI:29108"/>
    </ligand>
</feature>
<keyword evidence="2" id="KW-0963">Cytoplasm</keyword>
<feature type="compositionally biased region" description="Low complexity" evidence="15">
    <location>
        <begin position="1303"/>
        <end position="1314"/>
    </location>
</feature>
<dbReference type="InterPro" id="IPR017946">
    <property type="entry name" value="PLC-like_Pdiesterase_TIM-brl"/>
</dbReference>
<evidence type="ECO:0000256" key="13">
    <source>
        <dbReference type="PIRSR" id="PIRSR000956-2"/>
    </source>
</evidence>
<dbReference type="PIRSF" id="PIRSF000956">
    <property type="entry name" value="PLC-beta"/>
    <property type="match status" value="1"/>
</dbReference>
<keyword evidence="7 11" id="KW-0443">Lipid metabolism</keyword>
<dbReference type="OrthoDB" id="269822at2759"/>
<evidence type="ECO:0000256" key="4">
    <source>
        <dbReference type="ARBA" id="ARBA00022801"/>
    </source>
</evidence>
<dbReference type="GO" id="GO:0016042">
    <property type="term" value="P:lipid catabolic process"/>
    <property type="evidence" value="ECO:0007669"/>
    <property type="project" value="UniProtKB-KW"/>
</dbReference>
<comment type="subcellular location">
    <subcellularLocation>
        <location evidence="1">Cytoplasm</location>
    </subcellularLocation>
</comment>
<evidence type="ECO:0000256" key="12">
    <source>
        <dbReference type="PIRSR" id="PIRSR000956-1"/>
    </source>
</evidence>
<dbReference type="PROSITE" id="PS50007">
    <property type="entry name" value="PIPLC_X_DOMAIN"/>
    <property type="match status" value="1"/>
</dbReference>
<dbReference type="Pfam" id="PF00388">
    <property type="entry name" value="PI-PLC-X"/>
    <property type="match status" value="1"/>
</dbReference>
<organism evidence="18 19">
    <name type="scientific">Branchiostoma lanceolatum</name>
    <name type="common">Common lancelet</name>
    <name type="synonym">Amphioxus lanceolatum</name>
    <dbReference type="NCBI Taxonomy" id="7740"/>
    <lineage>
        <taxon>Eukaryota</taxon>
        <taxon>Metazoa</taxon>
        <taxon>Chordata</taxon>
        <taxon>Cephalochordata</taxon>
        <taxon>Leptocardii</taxon>
        <taxon>Amphioxiformes</taxon>
        <taxon>Branchiostomatidae</taxon>
        <taxon>Branchiostoma</taxon>
    </lineage>
</organism>
<dbReference type="Gene3D" id="1.10.238.10">
    <property type="entry name" value="EF-hand"/>
    <property type="match status" value="1"/>
</dbReference>
<dbReference type="GO" id="GO:0004435">
    <property type="term" value="F:phosphatidylinositol-4,5-bisphosphate phospholipase C activity"/>
    <property type="evidence" value="ECO:0007669"/>
    <property type="project" value="UniProtKB-UniRule"/>
</dbReference>
<feature type="compositionally biased region" description="Basic and acidic residues" evidence="15">
    <location>
        <begin position="488"/>
        <end position="501"/>
    </location>
</feature>
<dbReference type="SUPFAM" id="SSF47473">
    <property type="entry name" value="EF-hand"/>
    <property type="match status" value="1"/>
</dbReference>
<dbReference type="GO" id="GO:0005737">
    <property type="term" value="C:cytoplasm"/>
    <property type="evidence" value="ECO:0007669"/>
    <property type="project" value="UniProtKB-SubCell"/>
</dbReference>
<comment type="cofactor">
    <cofactor evidence="13">
        <name>Ca(2+)</name>
        <dbReference type="ChEBI" id="CHEBI:29108"/>
    </cofactor>
    <text evidence="13">Binds 1 Ca(2+) ion per subunit.</text>
</comment>
<dbReference type="FunFam" id="3.20.20.190:FF:000091">
    <property type="entry name" value="Phosphoinositide phospholipase C"/>
    <property type="match status" value="1"/>
</dbReference>
<dbReference type="InterPro" id="IPR042531">
    <property type="entry name" value="PLC-beta_C_sf"/>
</dbReference>
<evidence type="ECO:0000313" key="19">
    <source>
        <dbReference type="Proteomes" id="UP000838412"/>
    </source>
</evidence>
<proteinExistence type="predicted"/>
<feature type="domain" description="C2" evidence="16">
    <location>
        <begin position="733"/>
        <end position="861"/>
    </location>
</feature>
<dbReference type="Pfam" id="PF17787">
    <property type="entry name" value="PH_14"/>
    <property type="match status" value="1"/>
</dbReference>
<feature type="compositionally biased region" description="Low complexity" evidence="15">
    <location>
        <begin position="544"/>
        <end position="559"/>
    </location>
</feature>
<dbReference type="InterPro" id="IPR000909">
    <property type="entry name" value="PLipase_C_PInositol-sp_X_dom"/>
</dbReference>
<feature type="compositionally biased region" description="Polar residues" evidence="15">
    <location>
        <begin position="933"/>
        <end position="964"/>
    </location>
</feature>
<evidence type="ECO:0000256" key="8">
    <source>
        <dbReference type="ARBA" id="ARBA00023224"/>
    </source>
</evidence>
<feature type="coiled-coil region" evidence="14">
    <location>
        <begin position="1037"/>
        <end position="1074"/>
    </location>
</feature>
<evidence type="ECO:0000256" key="1">
    <source>
        <dbReference type="ARBA" id="ARBA00004496"/>
    </source>
</evidence>
<dbReference type="InterPro" id="IPR015359">
    <property type="entry name" value="PLC_EF-hand-like"/>
</dbReference>
<evidence type="ECO:0000259" key="16">
    <source>
        <dbReference type="PROSITE" id="PS50004"/>
    </source>
</evidence>
<reference evidence="18" key="1">
    <citation type="submission" date="2022-01" db="EMBL/GenBank/DDBJ databases">
        <authorList>
            <person name="Braso-Vives M."/>
        </authorList>
    </citation>
    <scope>NUCLEOTIDE SEQUENCE</scope>
</reference>
<feature type="active site" evidence="12">
    <location>
        <position position="341"/>
    </location>
</feature>
<keyword evidence="8 11" id="KW-0807">Transducer</keyword>
<dbReference type="EMBL" id="OV696689">
    <property type="protein sequence ID" value="CAH1262319.1"/>
    <property type="molecule type" value="Genomic_DNA"/>
</dbReference>
<evidence type="ECO:0000256" key="11">
    <source>
        <dbReference type="PIRNR" id="PIRNR000956"/>
    </source>
</evidence>
<feature type="compositionally biased region" description="Acidic residues" evidence="15">
    <location>
        <begin position="572"/>
        <end position="591"/>
    </location>
</feature>
<dbReference type="InterPro" id="IPR016280">
    <property type="entry name" value="PLC-beta"/>
</dbReference>
<dbReference type="Gene3D" id="2.60.40.150">
    <property type="entry name" value="C2 domain"/>
    <property type="match status" value="1"/>
</dbReference>
<evidence type="ECO:0000256" key="5">
    <source>
        <dbReference type="ARBA" id="ARBA00022837"/>
    </source>
</evidence>
<dbReference type="InterPro" id="IPR014815">
    <property type="entry name" value="PLC-beta_C"/>
</dbReference>
<dbReference type="CDD" id="cd16213">
    <property type="entry name" value="EFh_PI-PLC21"/>
    <property type="match status" value="1"/>
</dbReference>
<dbReference type="GO" id="GO:0005509">
    <property type="term" value="F:calcium ion binding"/>
    <property type="evidence" value="ECO:0007669"/>
    <property type="project" value="UniProtKB-UniRule"/>
</dbReference>
<dbReference type="SMART" id="SM00239">
    <property type="entry name" value="C2"/>
    <property type="match status" value="1"/>
</dbReference>
<dbReference type="CDD" id="cd13361">
    <property type="entry name" value="PH_PLC_beta"/>
    <property type="match status" value="1"/>
</dbReference>
<dbReference type="Pfam" id="PF00387">
    <property type="entry name" value="PI-PLC-Y"/>
    <property type="match status" value="1"/>
</dbReference>